<dbReference type="NCBIfam" id="TIGR02504">
    <property type="entry name" value="NrdJ_Z"/>
    <property type="match status" value="1"/>
</dbReference>
<dbReference type="SUPFAM" id="SSF51998">
    <property type="entry name" value="PFL-like glycyl radical enzymes"/>
    <property type="match status" value="1"/>
</dbReference>
<reference evidence="18 19" key="1">
    <citation type="submission" date="2018-06" db="EMBL/GenBank/DDBJ databases">
        <title>Extensive metabolic versatility and redundancy in microbially diverse, dynamic hydrothermal sediments.</title>
        <authorList>
            <person name="Dombrowski N."/>
            <person name="Teske A."/>
            <person name="Baker B.J."/>
        </authorList>
    </citation>
    <scope>NUCLEOTIDE SEQUENCE [LARGE SCALE GENOMIC DNA]</scope>
    <source>
        <strain evidence="18">B7_G13</strain>
    </source>
</reference>
<dbReference type="GO" id="GO:0009263">
    <property type="term" value="P:deoxyribonucleotide biosynthetic process"/>
    <property type="evidence" value="ECO:0007669"/>
    <property type="project" value="UniProtKB-KW"/>
</dbReference>
<keyword evidence="10 13" id="KW-0170">Cobalt</keyword>
<organism evidence="18 19">
    <name type="scientific">Aerophobetes bacterium</name>
    <dbReference type="NCBI Taxonomy" id="2030807"/>
    <lineage>
        <taxon>Bacteria</taxon>
        <taxon>Candidatus Aerophobota</taxon>
    </lineage>
</organism>
<dbReference type="GO" id="GO:0071897">
    <property type="term" value="P:DNA biosynthetic process"/>
    <property type="evidence" value="ECO:0007669"/>
    <property type="project" value="UniProtKB-KW"/>
</dbReference>
<comment type="similarity">
    <text evidence="2 13">Belongs to the ribonucleoside diphosphate reductase class-2 family.</text>
</comment>
<accession>A0A662D1H9</accession>
<comment type="caution">
    <text evidence="18">The sequence shown here is derived from an EMBL/GenBank/DDBJ whole genome shotgun (WGS) entry which is preliminary data.</text>
</comment>
<proteinExistence type="inferred from homology"/>
<dbReference type="GO" id="GO:0004748">
    <property type="term" value="F:ribonucleoside-diphosphate reductase activity, thioredoxin disulfide as acceptor"/>
    <property type="evidence" value="ECO:0007669"/>
    <property type="project" value="UniProtKB-EC"/>
</dbReference>
<dbReference type="PANTHER" id="PTHR43371">
    <property type="entry name" value="VITAMIN B12-DEPENDENT RIBONUCLEOTIDE REDUCTASE"/>
    <property type="match status" value="1"/>
</dbReference>
<protein>
    <recommendedName>
        <fullName evidence="13">Vitamin B12-dependent ribonucleotide reductase</fullName>
        <ecNumber evidence="13">1.17.4.1</ecNumber>
    </recommendedName>
</protein>
<dbReference type="NCBIfam" id="NF006417">
    <property type="entry name" value="PRK08665.1"/>
    <property type="match status" value="1"/>
</dbReference>
<dbReference type="Proteomes" id="UP000277457">
    <property type="component" value="Unassembled WGS sequence"/>
</dbReference>
<dbReference type="GO" id="GO:0031419">
    <property type="term" value="F:cobalamin binding"/>
    <property type="evidence" value="ECO:0007669"/>
    <property type="project" value="UniProtKB-KW"/>
</dbReference>
<dbReference type="CDD" id="cd02888">
    <property type="entry name" value="RNR_II_dimer"/>
    <property type="match status" value="1"/>
</dbReference>
<evidence type="ECO:0000259" key="16">
    <source>
        <dbReference type="Pfam" id="PF02867"/>
    </source>
</evidence>
<dbReference type="InterPro" id="IPR013344">
    <property type="entry name" value="RNR_NrdJ/NrdZ"/>
</dbReference>
<dbReference type="EMBL" id="QMPY01000025">
    <property type="protein sequence ID" value="RLE08442.1"/>
    <property type="molecule type" value="Genomic_DNA"/>
</dbReference>
<dbReference type="EC" id="1.17.4.1" evidence="13"/>
<dbReference type="Pfam" id="PF00317">
    <property type="entry name" value="Ribonuc_red_lgN"/>
    <property type="match status" value="1"/>
</dbReference>
<dbReference type="InterPro" id="IPR013509">
    <property type="entry name" value="RNR_lsu_N"/>
</dbReference>
<feature type="domain" description="TSCPD" evidence="17">
    <location>
        <begin position="581"/>
        <end position="683"/>
    </location>
</feature>
<keyword evidence="9" id="KW-1015">Disulfide bond</keyword>
<evidence type="ECO:0000313" key="18">
    <source>
        <dbReference type="EMBL" id="RLE08442.1"/>
    </source>
</evidence>
<keyword evidence="4 13" id="KW-0237">DNA synthesis</keyword>
<comment type="catalytic activity">
    <reaction evidence="12 13">
        <text>a 2'-deoxyribonucleoside 5'-diphosphate + [thioredoxin]-disulfide + H2O = a ribonucleoside 5'-diphosphate + [thioredoxin]-dithiol</text>
        <dbReference type="Rhea" id="RHEA:23252"/>
        <dbReference type="Rhea" id="RHEA-COMP:10698"/>
        <dbReference type="Rhea" id="RHEA-COMP:10700"/>
        <dbReference type="ChEBI" id="CHEBI:15377"/>
        <dbReference type="ChEBI" id="CHEBI:29950"/>
        <dbReference type="ChEBI" id="CHEBI:50058"/>
        <dbReference type="ChEBI" id="CHEBI:57930"/>
        <dbReference type="ChEBI" id="CHEBI:73316"/>
        <dbReference type="EC" id="1.17.4.1"/>
    </reaction>
</comment>
<dbReference type="UniPathway" id="UPA00326"/>
<keyword evidence="3 13" id="KW-0846">Cobalamin</keyword>
<evidence type="ECO:0000256" key="12">
    <source>
        <dbReference type="ARBA" id="ARBA00047754"/>
    </source>
</evidence>
<gene>
    <name evidence="18" type="ORF">DRZ78_01080</name>
</gene>
<dbReference type="InterPro" id="IPR050862">
    <property type="entry name" value="RdRp_reductase_class-2"/>
</dbReference>
<dbReference type="Gene3D" id="3.20.70.20">
    <property type="match status" value="1"/>
</dbReference>
<keyword evidence="7 13" id="KW-0560">Oxidoreductase</keyword>
<evidence type="ECO:0000256" key="13">
    <source>
        <dbReference type="RuleBase" id="RU364064"/>
    </source>
</evidence>
<keyword evidence="6" id="KW-0067">ATP-binding</keyword>
<dbReference type="PANTHER" id="PTHR43371:SF1">
    <property type="entry name" value="RIBONUCLEOSIDE-DIPHOSPHATE REDUCTASE"/>
    <property type="match status" value="1"/>
</dbReference>
<evidence type="ECO:0000256" key="14">
    <source>
        <dbReference type="SAM" id="MobiDB-lite"/>
    </source>
</evidence>
<evidence type="ECO:0000256" key="5">
    <source>
        <dbReference type="ARBA" id="ARBA00022741"/>
    </source>
</evidence>
<dbReference type="Pfam" id="PF12637">
    <property type="entry name" value="TSCPD"/>
    <property type="match status" value="1"/>
</dbReference>
<evidence type="ECO:0000256" key="8">
    <source>
        <dbReference type="ARBA" id="ARBA00023116"/>
    </source>
</evidence>
<sequence length="757" mass="83846">MKFSDNALRILQKRYLKKDKEGRIVETPEEMFRRVAHNIASADGLYGASPLEVKKTEDDFYQLMANLEFLPNSPTLMNAGTELGQLAACFVIPVDDSIESIYEAIKHTAIIHKSGGGTGFSFSRIRPKGSPVGTTSGVASGPVSFMGVFDASTEAIKQGGRRRGANMGILNVDHPDILEFINAKKKEGALRNFNISVAADDSFMKAAQKGEDYDLIDPHTKKVVGRLNAREVLDKIVEMAWRNGEPGLIFLDRINQNNPVPHLGKIESTNPCGEQPLLPYESCVLASINLSRMVEDAQINWDKLKKTVHTTVHFLDNVIDVNKYPLPEIEKNTKANRKIGLGVMGFADMLIKLGIPYNSQKALDVAENVMRFIQEESKKASGELAKTRGVFPNYKESVYDKKGVKLRNATTTTIAPTGSISMIANCSSGIEPLFSLVYYKEVLGGEKLYYTNEEFKRIAKDAKFYSDELVKKIAGNRGSCQGISEVPKEIQKIFVTSFDIKAEDHIRMQAIFQKYTDNAVSKTINFPEEATREDIKKAYMLAYKSGCKGITVYRDRSREKQVVNIGETKREDRRMLSPRPRAKVTFGMTIEMKTGCGDLYVTINEDEEGRPFEVFAQLGKAGGCSASQTEAIGRLASLALRSGISWELIVKQLKGISCDRSYGFGKNKVLSCADAVAKAIELYQDQRYSRKKDRAMPLSSTKTPGKTGKAEANLSPQRDASIYSGRWIGACPECGSSVIEYEGGCYICRSCGYTECS</sequence>
<evidence type="ECO:0000256" key="2">
    <source>
        <dbReference type="ARBA" id="ARBA00007405"/>
    </source>
</evidence>
<evidence type="ECO:0000256" key="7">
    <source>
        <dbReference type="ARBA" id="ARBA00023002"/>
    </source>
</evidence>
<evidence type="ECO:0000256" key="9">
    <source>
        <dbReference type="ARBA" id="ARBA00023157"/>
    </source>
</evidence>
<dbReference type="SUPFAM" id="SSF48168">
    <property type="entry name" value="R1 subunit of ribonucleotide reductase, N-terminal domain"/>
    <property type="match status" value="1"/>
</dbReference>
<dbReference type="FunFam" id="3.20.70.20:FF:000018">
    <property type="entry name" value="Vitamin B12-dependent ribonucleotide reductase"/>
    <property type="match status" value="1"/>
</dbReference>
<feature type="domain" description="Ribonucleotide reductase large subunit N-terminal" evidence="15">
    <location>
        <begin position="1"/>
        <end position="84"/>
    </location>
</feature>
<evidence type="ECO:0000256" key="6">
    <source>
        <dbReference type="ARBA" id="ARBA00022840"/>
    </source>
</evidence>
<evidence type="ECO:0000259" key="17">
    <source>
        <dbReference type="Pfam" id="PF12637"/>
    </source>
</evidence>
<dbReference type="AlphaFoldDB" id="A0A662D1H9"/>
<evidence type="ECO:0000259" key="15">
    <source>
        <dbReference type="Pfam" id="PF00317"/>
    </source>
</evidence>
<feature type="domain" description="Ribonucleotide reductase large subunit C-terminal" evidence="16">
    <location>
        <begin position="87"/>
        <end position="553"/>
    </location>
</feature>
<dbReference type="PRINTS" id="PR01183">
    <property type="entry name" value="RIBORDTASEM1"/>
</dbReference>
<evidence type="ECO:0000256" key="10">
    <source>
        <dbReference type="ARBA" id="ARBA00023285"/>
    </source>
</evidence>
<comment type="function">
    <text evidence="11 13">Catalyzes the reduction of ribonucleotides to deoxyribonucleotides. May function to provide a pool of deoxyribonucleotide precursors for DNA repair during oxygen limitation and/or for immediate growth after restoration of oxygen.</text>
</comment>
<comment type="cofactor">
    <cofactor evidence="1 13">
        <name>adenosylcob(III)alamin</name>
        <dbReference type="ChEBI" id="CHEBI:18408"/>
    </cofactor>
</comment>
<evidence type="ECO:0000256" key="1">
    <source>
        <dbReference type="ARBA" id="ARBA00001922"/>
    </source>
</evidence>
<feature type="region of interest" description="Disordered" evidence="14">
    <location>
        <begin position="691"/>
        <end position="713"/>
    </location>
</feature>
<dbReference type="Pfam" id="PF02867">
    <property type="entry name" value="Ribonuc_red_lgC"/>
    <property type="match status" value="1"/>
</dbReference>
<dbReference type="InterPro" id="IPR000788">
    <property type="entry name" value="RNR_lg_C"/>
</dbReference>
<evidence type="ECO:0000256" key="3">
    <source>
        <dbReference type="ARBA" id="ARBA00022628"/>
    </source>
</evidence>
<keyword evidence="8" id="KW-0215">Deoxyribonucleotide synthesis</keyword>
<dbReference type="InterPro" id="IPR008926">
    <property type="entry name" value="RNR_R1-su_N"/>
</dbReference>
<dbReference type="InterPro" id="IPR024434">
    <property type="entry name" value="TSCPD_dom"/>
</dbReference>
<evidence type="ECO:0000256" key="4">
    <source>
        <dbReference type="ARBA" id="ARBA00022634"/>
    </source>
</evidence>
<name>A0A662D1H9_UNCAE</name>
<evidence type="ECO:0000313" key="19">
    <source>
        <dbReference type="Proteomes" id="UP000277457"/>
    </source>
</evidence>
<dbReference type="GO" id="GO:0005524">
    <property type="term" value="F:ATP binding"/>
    <property type="evidence" value="ECO:0007669"/>
    <property type="project" value="UniProtKB-KW"/>
</dbReference>
<keyword evidence="5 13" id="KW-0547">Nucleotide-binding</keyword>
<evidence type="ECO:0000256" key="11">
    <source>
        <dbReference type="ARBA" id="ARBA00025437"/>
    </source>
</evidence>